<sequence length="84" mass="9424">MTTNTSRCATEIIVFAALALEVNHAHLSAANAHPPPRAFVRARRRSNTSNASDRYSEDGIDRATLRKPYRQQLLVRTVPPLKVR</sequence>
<accession>A0ABN8HVV0</accession>
<evidence type="ECO:0008006" key="4">
    <source>
        <dbReference type="Google" id="ProtNLM"/>
    </source>
</evidence>
<feature type="region of interest" description="Disordered" evidence="1">
    <location>
        <begin position="30"/>
        <end position="62"/>
    </location>
</feature>
<organism evidence="2 3">
    <name type="scientific">Iphiclides podalirius</name>
    <name type="common">scarce swallowtail</name>
    <dbReference type="NCBI Taxonomy" id="110791"/>
    <lineage>
        <taxon>Eukaryota</taxon>
        <taxon>Metazoa</taxon>
        <taxon>Ecdysozoa</taxon>
        <taxon>Arthropoda</taxon>
        <taxon>Hexapoda</taxon>
        <taxon>Insecta</taxon>
        <taxon>Pterygota</taxon>
        <taxon>Neoptera</taxon>
        <taxon>Endopterygota</taxon>
        <taxon>Lepidoptera</taxon>
        <taxon>Glossata</taxon>
        <taxon>Ditrysia</taxon>
        <taxon>Papilionoidea</taxon>
        <taxon>Papilionidae</taxon>
        <taxon>Papilioninae</taxon>
        <taxon>Iphiclides</taxon>
    </lineage>
</organism>
<evidence type="ECO:0000313" key="3">
    <source>
        <dbReference type="Proteomes" id="UP000837857"/>
    </source>
</evidence>
<evidence type="ECO:0000256" key="1">
    <source>
        <dbReference type="SAM" id="MobiDB-lite"/>
    </source>
</evidence>
<keyword evidence="3" id="KW-1185">Reference proteome</keyword>
<proteinExistence type="predicted"/>
<feature type="non-terminal residue" evidence="2">
    <location>
        <position position="1"/>
    </location>
</feature>
<reference evidence="2" key="1">
    <citation type="submission" date="2022-03" db="EMBL/GenBank/DDBJ databases">
        <authorList>
            <person name="Martin H S."/>
        </authorList>
    </citation>
    <scope>NUCLEOTIDE SEQUENCE</scope>
</reference>
<gene>
    <name evidence="2" type="ORF">IPOD504_LOCUS2160</name>
</gene>
<dbReference type="EMBL" id="OW152823">
    <property type="protein sequence ID" value="CAH2039970.1"/>
    <property type="molecule type" value="Genomic_DNA"/>
</dbReference>
<name>A0ABN8HVV0_9NEOP</name>
<evidence type="ECO:0000313" key="2">
    <source>
        <dbReference type="EMBL" id="CAH2039970.1"/>
    </source>
</evidence>
<dbReference type="Proteomes" id="UP000837857">
    <property type="component" value="Chromosome 11"/>
</dbReference>
<protein>
    <recommendedName>
        <fullName evidence="4">Secreted protein</fullName>
    </recommendedName>
</protein>